<feature type="transmembrane region" description="Helical" evidence="1">
    <location>
        <begin position="81"/>
        <end position="99"/>
    </location>
</feature>
<evidence type="ECO:0000313" key="2">
    <source>
        <dbReference type="EMBL" id="SJZ31112.1"/>
    </source>
</evidence>
<evidence type="ECO:0000313" key="3">
    <source>
        <dbReference type="Proteomes" id="UP000189956"/>
    </source>
</evidence>
<feature type="transmembrane region" description="Helical" evidence="1">
    <location>
        <begin position="50"/>
        <end position="69"/>
    </location>
</feature>
<proteinExistence type="predicted"/>
<dbReference type="AlphaFoldDB" id="A0A1T4JLT6"/>
<name>A0A1T4JLT6_PORCN</name>
<dbReference type="Proteomes" id="UP000189956">
    <property type="component" value="Unassembled WGS sequence"/>
</dbReference>
<evidence type="ECO:0000256" key="1">
    <source>
        <dbReference type="SAM" id="Phobius"/>
    </source>
</evidence>
<accession>A0A1T4JLT6</accession>
<sequence>MNLKPNPTITCGCCGHKIPRPSFARRNWGNTITCPVCKNMGIKVDVTRRTTILLLIHAFVSALLANLIMEQTGYRGFLPFFFIYLIVSLPTLILLLSLYEPVYKWPNDIDKSSLPPSP</sequence>
<dbReference type="EMBL" id="FUWL01000003">
    <property type="protein sequence ID" value="SJZ31112.1"/>
    <property type="molecule type" value="Genomic_DNA"/>
</dbReference>
<gene>
    <name evidence="2" type="ORF">SAMN02745205_00060</name>
</gene>
<keyword evidence="1" id="KW-0472">Membrane</keyword>
<keyword evidence="1" id="KW-1133">Transmembrane helix</keyword>
<organism evidence="2 3">
    <name type="scientific">Porphyromonas cangingivalis</name>
    <dbReference type="NCBI Taxonomy" id="36874"/>
    <lineage>
        <taxon>Bacteria</taxon>
        <taxon>Pseudomonadati</taxon>
        <taxon>Bacteroidota</taxon>
        <taxon>Bacteroidia</taxon>
        <taxon>Bacteroidales</taxon>
        <taxon>Porphyromonadaceae</taxon>
        <taxon>Porphyromonas</taxon>
    </lineage>
</organism>
<keyword evidence="1" id="KW-0812">Transmembrane</keyword>
<protein>
    <recommendedName>
        <fullName evidence="4">Cxxc_20_cxxc protein</fullName>
    </recommendedName>
</protein>
<reference evidence="2 3" key="1">
    <citation type="submission" date="2017-02" db="EMBL/GenBank/DDBJ databases">
        <authorList>
            <person name="Peterson S.W."/>
        </authorList>
    </citation>
    <scope>NUCLEOTIDE SEQUENCE [LARGE SCALE GENOMIC DNA]</scope>
    <source>
        <strain evidence="2 3">ATCC 700135</strain>
    </source>
</reference>
<dbReference type="RefSeq" id="WP_126464401.1">
    <property type="nucleotide sequence ID" value="NZ_FUWL01000003.1"/>
</dbReference>
<evidence type="ECO:0008006" key="4">
    <source>
        <dbReference type="Google" id="ProtNLM"/>
    </source>
</evidence>